<dbReference type="GO" id="GO:0005615">
    <property type="term" value="C:extracellular space"/>
    <property type="evidence" value="ECO:0007669"/>
    <property type="project" value="TreeGrafter"/>
</dbReference>
<dbReference type="Pfam" id="PF13855">
    <property type="entry name" value="LRR_8"/>
    <property type="match status" value="1"/>
</dbReference>
<sequence>MTPTHILTPPSLHLLSGVLVLSQDYEVDYLDFDTDDSSPEVPQLSVPQQPDYDALLVYSYECASEHIRHLYIQHNDVEEITSKPFINATSLREINLNIPSPLPKTLKRFHLSFNKISKIPADATRELTVAGIKGKILSGMKSLMQINMCNNKLKSMPTDLPESIQQISLENNSIASIPEGYFKKTPNLLSLRMPHNKLKSVAYSAFNLSKLMELHLGHNQLSKPFFCRTKLKDLNISLMCPSLDLGNPNMLTYIRLDNNKLRGPVDYYAYRYCFVLHSVTFLSINTI</sequence>
<evidence type="ECO:0000313" key="4">
    <source>
        <dbReference type="Ensembl" id="ENSCCRP00015093054.1"/>
    </source>
</evidence>
<feature type="signal peptide" evidence="3">
    <location>
        <begin position="1"/>
        <end position="22"/>
    </location>
</feature>
<accession>A0A8C1ZNW4</accession>
<dbReference type="AlphaFoldDB" id="A0A8C1ZNW4"/>
<keyword evidence="2" id="KW-0677">Repeat</keyword>
<evidence type="ECO:0000256" key="1">
    <source>
        <dbReference type="ARBA" id="ARBA00022614"/>
    </source>
</evidence>
<dbReference type="Ensembl" id="ENSCCRT00015096037.1">
    <property type="protein sequence ID" value="ENSCCRP00015093054.1"/>
    <property type="gene ID" value="ENSCCRG00015037502.1"/>
</dbReference>
<dbReference type="InterPro" id="IPR001611">
    <property type="entry name" value="Leu-rich_rpt"/>
</dbReference>
<feature type="chain" id="PRO_5034504758" evidence="3">
    <location>
        <begin position="23"/>
        <end position="287"/>
    </location>
</feature>
<dbReference type="InterPro" id="IPR050333">
    <property type="entry name" value="SLRP"/>
</dbReference>
<proteinExistence type="predicted"/>
<evidence type="ECO:0000256" key="2">
    <source>
        <dbReference type="ARBA" id="ARBA00022737"/>
    </source>
</evidence>
<keyword evidence="1" id="KW-0433">Leucine-rich repeat</keyword>
<dbReference type="PANTHER" id="PTHR45712">
    <property type="entry name" value="AGAP008170-PA"/>
    <property type="match status" value="1"/>
</dbReference>
<dbReference type="SUPFAM" id="SSF52058">
    <property type="entry name" value="L domain-like"/>
    <property type="match status" value="1"/>
</dbReference>
<dbReference type="PANTHER" id="PTHR45712:SF3">
    <property type="entry name" value="OSTEOMODULIN"/>
    <property type="match status" value="1"/>
</dbReference>
<evidence type="ECO:0000313" key="5">
    <source>
        <dbReference type="Proteomes" id="UP000694700"/>
    </source>
</evidence>
<keyword evidence="3" id="KW-0732">Signal</keyword>
<organism evidence="4 5">
    <name type="scientific">Cyprinus carpio</name>
    <name type="common">Common carp</name>
    <dbReference type="NCBI Taxonomy" id="7962"/>
    <lineage>
        <taxon>Eukaryota</taxon>
        <taxon>Metazoa</taxon>
        <taxon>Chordata</taxon>
        <taxon>Craniata</taxon>
        <taxon>Vertebrata</taxon>
        <taxon>Euteleostomi</taxon>
        <taxon>Actinopterygii</taxon>
        <taxon>Neopterygii</taxon>
        <taxon>Teleostei</taxon>
        <taxon>Ostariophysi</taxon>
        <taxon>Cypriniformes</taxon>
        <taxon>Cyprinidae</taxon>
        <taxon>Cyprininae</taxon>
        <taxon>Cyprinus</taxon>
    </lineage>
</organism>
<evidence type="ECO:0000256" key="3">
    <source>
        <dbReference type="SAM" id="SignalP"/>
    </source>
</evidence>
<reference evidence="4" key="1">
    <citation type="submission" date="2025-08" db="UniProtKB">
        <authorList>
            <consortium name="Ensembl"/>
        </authorList>
    </citation>
    <scope>IDENTIFICATION</scope>
</reference>
<dbReference type="Proteomes" id="UP000694700">
    <property type="component" value="Unplaced"/>
</dbReference>
<dbReference type="Gene3D" id="3.80.10.10">
    <property type="entry name" value="Ribonuclease Inhibitor"/>
    <property type="match status" value="1"/>
</dbReference>
<dbReference type="InterPro" id="IPR032675">
    <property type="entry name" value="LRR_dom_sf"/>
</dbReference>
<name>A0A8C1ZNW4_CYPCA</name>
<protein>
    <submittedName>
        <fullName evidence="4">Osteomodulin</fullName>
    </submittedName>
</protein>